<gene>
    <name evidence="3" type="primary">scpA</name>
    <name evidence="5" type="ORF">QUW46_02910</name>
</gene>
<dbReference type="Pfam" id="PF02616">
    <property type="entry name" value="SMC_ScpA"/>
    <property type="match status" value="1"/>
</dbReference>
<comment type="caution">
    <text evidence="5">The sequence shown here is derived from an EMBL/GenBank/DDBJ whole genome shotgun (WGS) entry which is preliminary data.</text>
</comment>
<reference evidence="5" key="1">
    <citation type="submission" date="2023-06" db="EMBL/GenBank/DDBJ databases">
        <title>Identification and characterization of horizontal gene transfer across gut microbiota members of farm animals based on homology search.</title>
        <authorList>
            <person name="Schwarzerova J."/>
            <person name="Nykrynova M."/>
            <person name="Jureckova K."/>
            <person name="Cejkova D."/>
            <person name="Rychlik I."/>
        </authorList>
    </citation>
    <scope>NUCLEOTIDE SEQUENCE</scope>
    <source>
        <strain evidence="5">105_WCHN</strain>
    </source>
</reference>
<dbReference type="InterPro" id="IPR003768">
    <property type="entry name" value="ScpA"/>
</dbReference>
<accession>A0ABT7VLA8</accession>
<evidence type="ECO:0000256" key="1">
    <source>
        <dbReference type="ARBA" id="ARBA00022829"/>
    </source>
</evidence>
<evidence type="ECO:0000256" key="3">
    <source>
        <dbReference type="HAMAP-Rule" id="MF_01805"/>
    </source>
</evidence>
<protein>
    <recommendedName>
        <fullName evidence="2 3">Segregation and condensation protein A</fullName>
    </recommendedName>
</protein>
<dbReference type="Gene3D" id="6.10.250.2410">
    <property type="match status" value="1"/>
</dbReference>
<organism evidence="5 6">
    <name type="scientific">Limosilactobacillus panis</name>
    <dbReference type="NCBI Taxonomy" id="47493"/>
    <lineage>
        <taxon>Bacteria</taxon>
        <taxon>Bacillati</taxon>
        <taxon>Bacillota</taxon>
        <taxon>Bacilli</taxon>
        <taxon>Lactobacillales</taxon>
        <taxon>Lactobacillaceae</taxon>
        <taxon>Limosilactobacillus</taxon>
    </lineage>
</organism>
<dbReference type="RefSeq" id="WP_289559414.1">
    <property type="nucleotide sequence ID" value="NZ_JAUDEO010000011.1"/>
</dbReference>
<dbReference type="PANTHER" id="PTHR33969:SF2">
    <property type="entry name" value="SEGREGATION AND CONDENSATION PROTEIN A"/>
    <property type="match status" value="1"/>
</dbReference>
<keyword evidence="3" id="KW-0132">Cell division</keyword>
<comment type="subunit">
    <text evidence="3">Component of a cohesin-like complex composed of ScpA, ScpB and the Smc homodimer, in which ScpA and ScpB bind to the head domain of Smc. The presence of the three proteins is required for the association of the complex with DNA.</text>
</comment>
<dbReference type="Proteomes" id="UP001529423">
    <property type="component" value="Unassembled WGS sequence"/>
</dbReference>
<evidence type="ECO:0000313" key="6">
    <source>
        <dbReference type="Proteomes" id="UP001529423"/>
    </source>
</evidence>
<comment type="similarity">
    <text evidence="3">Belongs to the ScpA family.</text>
</comment>
<dbReference type="PANTHER" id="PTHR33969">
    <property type="entry name" value="SEGREGATION AND CONDENSATION PROTEIN A"/>
    <property type="match status" value="1"/>
</dbReference>
<keyword evidence="4" id="KW-0175">Coiled coil</keyword>
<proteinExistence type="inferred from homology"/>
<feature type="coiled-coil region" evidence="4">
    <location>
        <begin position="104"/>
        <end position="131"/>
    </location>
</feature>
<keyword evidence="1 3" id="KW-0159">Chromosome partition</keyword>
<evidence type="ECO:0000256" key="2">
    <source>
        <dbReference type="ARBA" id="ARBA00044777"/>
    </source>
</evidence>
<dbReference type="EMBL" id="JAUDEO010000011">
    <property type="protein sequence ID" value="MDM8333529.1"/>
    <property type="molecule type" value="Genomic_DNA"/>
</dbReference>
<evidence type="ECO:0000313" key="5">
    <source>
        <dbReference type="EMBL" id="MDM8333529.1"/>
    </source>
</evidence>
<comment type="function">
    <text evidence="3">Participates in chromosomal partition during cell division. May act via the formation of a condensin-like complex containing Smc and ScpB that pull DNA away from mid-cell into both cell halves.</text>
</comment>
<dbReference type="InterPro" id="IPR023093">
    <property type="entry name" value="ScpA-like_C"/>
</dbReference>
<comment type="subcellular location">
    <subcellularLocation>
        <location evidence="3">Cytoplasm</location>
    </subcellularLocation>
    <text evidence="3">Associated with two foci at the outer edges of the nucleoid region in young cells, and at four foci within both cell halves in older cells.</text>
</comment>
<keyword evidence="3" id="KW-0131">Cell cycle</keyword>
<dbReference type="Gene3D" id="1.10.10.580">
    <property type="entry name" value="Structural maintenance of chromosome 1. Chain E"/>
    <property type="match status" value="1"/>
</dbReference>
<keyword evidence="3" id="KW-0963">Cytoplasm</keyword>
<sequence>MSDKMLRAYPYQPTIKIEDFEGPLDLLLHLIRENKMDIYDIKMVPITSQYLAFLHQQQAHQLEIAGDYFVMAATLMSIKSQMLLPQPEVMDEPTPEDDDPRAQLVEQLLEYQRYKRAADQLKDKEEFRQQEYTRPAMHVPRELISAHVEPGVTVDQLQAAFKRVLYHHRLTQPVVETVAAERVSVVERMTLIVQRVKGGPTPFTEFFAGERSREQLVTTFLAILELSKHQRIILNQAALFEPIILVEGPQIDRDDNDEPSPS</sequence>
<evidence type="ECO:0000256" key="4">
    <source>
        <dbReference type="SAM" id="Coils"/>
    </source>
</evidence>
<keyword evidence="6" id="KW-1185">Reference proteome</keyword>
<name>A0ABT7VLA8_9LACO</name>
<reference evidence="5" key="2">
    <citation type="submission" date="2023-06" db="EMBL/GenBank/DDBJ databases">
        <authorList>
            <person name="Zeman M."/>
            <person name="Kubasova T."/>
            <person name="Jahodarova E."/>
            <person name="Nykrynova M."/>
            <person name="Rychlik I."/>
        </authorList>
    </citation>
    <scope>NUCLEOTIDE SEQUENCE</scope>
    <source>
        <strain evidence="5">105_WCHN</strain>
    </source>
</reference>
<dbReference type="HAMAP" id="MF_01805">
    <property type="entry name" value="ScpA"/>
    <property type="match status" value="1"/>
</dbReference>